<feature type="compositionally biased region" description="Gly residues" evidence="1">
    <location>
        <begin position="108"/>
        <end position="124"/>
    </location>
</feature>
<keyword evidence="3" id="KW-1185">Reference proteome</keyword>
<feature type="region of interest" description="Disordered" evidence="1">
    <location>
        <begin position="108"/>
        <end position="137"/>
    </location>
</feature>
<dbReference type="EnsemblPlants" id="TuG1812G0400003379.01.T01">
    <property type="protein sequence ID" value="TuG1812G0400003379.01.T01.cds271333"/>
    <property type="gene ID" value="TuG1812G0400003379.01"/>
</dbReference>
<evidence type="ECO:0000313" key="2">
    <source>
        <dbReference type="EnsemblPlants" id="TuG1812G0400003379.01.T01.cds271333"/>
    </source>
</evidence>
<reference evidence="2" key="2">
    <citation type="submission" date="2018-03" db="EMBL/GenBank/DDBJ databases">
        <title>The Triticum urartu genome reveals the dynamic nature of wheat genome evolution.</title>
        <authorList>
            <person name="Ling H."/>
            <person name="Ma B."/>
            <person name="Shi X."/>
            <person name="Liu H."/>
            <person name="Dong L."/>
            <person name="Sun H."/>
            <person name="Cao Y."/>
            <person name="Gao Q."/>
            <person name="Zheng S."/>
            <person name="Li Y."/>
            <person name="Yu Y."/>
            <person name="Du H."/>
            <person name="Qi M."/>
            <person name="Li Y."/>
            <person name="Yu H."/>
            <person name="Cui Y."/>
            <person name="Wang N."/>
            <person name="Chen C."/>
            <person name="Wu H."/>
            <person name="Zhao Y."/>
            <person name="Zhang J."/>
            <person name="Li Y."/>
            <person name="Zhou W."/>
            <person name="Zhang B."/>
            <person name="Hu W."/>
            <person name="Eijk M."/>
            <person name="Tang J."/>
            <person name="Witsenboer H."/>
            <person name="Zhao S."/>
            <person name="Li Z."/>
            <person name="Zhang A."/>
            <person name="Wang D."/>
            <person name="Liang C."/>
        </authorList>
    </citation>
    <scope>NUCLEOTIDE SEQUENCE [LARGE SCALE GENOMIC DNA]</scope>
    <source>
        <strain evidence="2">cv. G1812</strain>
    </source>
</reference>
<reference evidence="3" key="1">
    <citation type="journal article" date="2013" name="Nature">
        <title>Draft genome of the wheat A-genome progenitor Triticum urartu.</title>
        <authorList>
            <person name="Ling H.Q."/>
            <person name="Zhao S."/>
            <person name="Liu D."/>
            <person name="Wang J."/>
            <person name="Sun H."/>
            <person name="Zhang C."/>
            <person name="Fan H."/>
            <person name="Li D."/>
            <person name="Dong L."/>
            <person name="Tao Y."/>
            <person name="Gao C."/>
            <person name="Wu H."/>
            <person name="Li Y."/>
            <person name="Cui Y."/>
            <person name="Guo X."/>
            <person name="Zheng S."/>
            <person name="Wang B."/>
            <person name="Yu K."/>
            <person name="Liang Q."/>
            <person name="Yang W."/>
            <person name="Lou X."/>
            <person name="Chen J."/>
            <person name="Feng M."/>
            <person name="Jian J."/>
            <person name="Zhang X."/>
            <person name="Luo G."/>
            <person name="Jiang Y."/>
            <person name="Liu J."/>
            <person name="Wang Z."/>
            <person name="Sha Y."/>
            <person name="Zhang B."/>
            <person name="Wu H."/>
            <person name="Tang D."/>
            <person name="Shen Q."/>
            <person name="Xue P."/>
            <person name="Zou S."/>
            <person name="Wang X."/>
            <person name="Liu X."/>
            <person name="Wang F."/>
            <person name="Yang Y."/>
            <person name="An X."/>
            <person name="Dong Z."/>
            <person name="Zhang K."/>
            <person name="Zhang X."/>
            <person name="Luo M.C."/>
            <person name="Dvorak J."/>
            <person name="Tong Y."/>
            <person name="Wang J."/>
            <person name="Yang H."/>
            <person name="Li Z."/>
            <person name="Wang D."/>
            <person name="Zhang A."/>
            <person name="Wang J."/>
        </authorList>
    </citation>
    <scope>NUCLEOTIDE SEQUENCE</scope>
    <source>
        <strain evidence="3">cv. G1812</strain>
    </source>
</reference>
<proteinExistence type="predicted"/>
<protein>
    <submittedName>
        <fullName evidence="2">Uncharacterized protein</fullName>
    </submittedName>
</protein>
<name>A0A8R7U9D4_TRIUA</name>
<dbReference type="AlphaFoldDB" id="A0A8R7U9D4"/>
<feature type="region of interest" description="Disordered" evidence="1">
    <location>
        <begin position="152"/>
        <end position="185"/>
    </location>
</feature>
<dbReference type="Proteomes" id="UP000015106">
    <property type="component" value="Chromosome 4"/>
</dbReference>
<sequence>MRRSVCCRRRRWRCPGAVAVAGGVAVEDAEELGECAEDVPERVAVVDGDVAQEEVVHARAVGAAARVQAQRLRHLQHRLEELGAGRVRRHGDAPHRLLRRDEWTGSGGVLGGGGVDDGVGAAGGREGEAAGRDGGGQAADVGLRVGVVVVEEGRGGGGGGGGRRDGDGGGGGAVVVGKVKEGRRR</sequence>
<reference evidence="2" key="3">
    <citation type="submission" date="2022-06" db="UniProtKB">
        <authorList>
            <consortium name="EnsemblPlants"/>
        </authorList>
    </citation>
    <scope>IDENTIFICATION</scope>
</reference>
<organism evidence="2 3">
    <name type="scientific">Triticum urartu</name>
    <name type="common">Red wild einkorn</name>
    <name type="synonym">Crithodium urartu</name>
    <dbReference type="NCBI Taxonomy" id="4572"/>
    <lineage>
        <taxon>Eukaryota</taxon>
        <taxon>Viridiplantae</taxon>
        <taxon>Streptophyta</taxon>
        <taxon>Embryophyta</taxon>
        <taxon>Tracheophyta</taxon>
        <taxon>Spermatophyta</taxon>
        <taxon>Magnoliopsida</taxon>
        <taxon>Liliopsida</taxon>
        <taxon>Poales</taxon>
        <taxon>Poaceae</taxon>
        <taxon>BOP clade</taxon>
        <taxon>Pooideae</taxon>
        <taxon>Triticodae</taxon>
        <taxon>Triticeae</taxon>
        <taxon>Triticinae</taxon>
        <taxon>Triticum</taxon>
    </lineage>
</organism>
<evidence type="ECO:0000313" key="3">
    <source>
        <dbReference type="Proteomes" id="UP000015106"/>
    </source>
</evidence>
<accession>A0A8R7U9D4</accession>
<evidence type="ECO:0000256" key="1">
    <source>
        <dbReference type="SAM" id="MobiDB-lite"/>
    </source>
</evidence>
<dbReference type="Gramene" id="TuG1812G0400003379.01.T01">
    <property type="protein sequence ID" value="TuG1812G0400003379.01.T01.cds271333"/>
    <property type="gene ID" value="TuG1812G0400003379.01"/>
</dbReference>